<sequence>MAGSLSHEPIFGRMTTMDHVETSRPRPDLMHVRLKGAGRYNLMSYAMLHELWQTANAIQADPGIRAVVVAGSDTHFSAGMNLKQNEVRDYREFDTEQRLAIHAIGARACAAWEALDAVTITAIEGYCLGGGLAFSIVTDFRVAGASSMLGAPELLNGMSMSWQSVPRLVSLVGPARTRKLVMLADNIDSATAESWGLVDERAADGQAHAAADALAQRLLDIAPAPLRMTKHAIAQSANALNHAVSYMDLEQYVTCQTTDAHGAALDAFFKKR</sequence>
<comment type="similarity">
    <text evidence="1 2">Belongs to the enoyl-CoA hydratase/isomerase family.</text>
</comment>
<keyword evidence="3" id="KW-0614">Plasmid</keyword>
<dbReference type="InterPro" id="IPR018376">
    <property type="entry name" value="Enoyl-CoA_hyd/isom_CS"/>
</dbReference>
<dbReference type="EMBL" id="CP025584">
    <property type="protein sequence ID" value="AUM75855.1"/>
    <property type="molecule type" value="Genomic_DNA"/>
</dbReference>
<dbReference type="PANTHER" id="PTHR11941">
    <property type="entry name" value="ENOYL-COA HYDRATASE-RELATED"/>
    <property type="match status" value="1"/>
</dbReference>
<dbReference type="Gene3D" id="3.90.226.10">
    <property type="entry name" value="2-enoyl-CoA Hydratase, Chain A, domain 1"/>
    <property type="match status" value="1"/>
</dbReference>
<dbReference type="Pfam" id="PF00378">
    <property type="entry name" value="ECH_1"/>
    <property type="match status" value="1"/>
</dbReference>
<evidence type="ECO:0000313" key="3">
    <source>
        <dbReference type="EMBL" id="AUM75855.1"/>
    </source>
</evidence>
<geneLocation type="plasmid" evidence="4">
    <name>pcba4604-01</name>
</geneLocation>
<dbReference type="GO" id="GO:0003824">
    <property type="term" value="F:catalytic activity"/>
    <property type="evidence" value="ECO:0007669"/>
    <property type="project" value="InterPro"/>
</dbReference>
<dbReference type="InterPro" id="IPR001753">
    <property type="entry name" value="Enoyl-CoA_hydra/iso"/>
</dbReference>
<accession>A0A2K9MML6</accession>
<evidence type="ECO:0000256" key="2">
    <source>
        <dbReference type="RuleBase" id="RU003707"/>
    </source>
</evidence>
<dbReference type="PANTHER" id="PTHR11941:SF54">
    <property type="entry name" value="ENOYL-COA HYDRATASE, MITOCHONDRIAL"/>
    <property type="match status" value="1"/>
</dbReference>
<evidence type="ECO:0000256" key="1">
    <source>
        <dbReference type="ARBA" id="ARBA00005254"/>
    </source>
</evidence>
<dbReference type="KEGG" id="paru:CYR75_15705"/>
<gene>
    <name evidence="3" type="ORF">CYR75_15705</name>
</gene>
<dbReference type="SUPFAM" id="SSF52096">
    <property type="entry name" value="ClpP/crotonase"/>
    <property type="match status" value="1"/>
</dbReference>
<dbReference type="PROSITE" id="PS00166">
    <property type="entry name" value="ENOYL_COA_HYDRATASE"/>
    <property type="match status" value="1"/>
</dbReference>
<name>A0A2K9MML6_9RHOB</name>
<dbReference type="CDD" id="cd06558">
    <property type="entry name" value="crotonase-like"/>
    <property type="match status" value="1"/>
</dbReference>
<reference evidence="3 4" key="1">
    <citation type="submission" date="2017-12" db="EMBL/GenBank/DDBJ databases">
        <title>Genomic analysis of Paracoccus sp. CBA4604.</title>
        <authorList>
            <person name="Roh S.W."/>
            <person name="Kim J.Y."/>
            <person name="Kim J.S."/>
        </authorList>
    </citation>
    <scope>NUCLEOTIDE SEQUENCE [LARGE SCALE GENOMIC DNA]</scope>
    <source>
        <strain evidence="3 4">CBA4604</strain>
        <plasmid evidence="4">pcba4604-01</plasmid>
    </source>
</reference>
<dbReference type="AlphaFoldDB" id="A0A2K9MML6"/>
<dbReference type="Proteomes" id="UP000234882">
    <property type="component" value="Plasmid pCBA4604-01"/>
</dbReference>
<keyword evidence="4" id="KW-1185">Reference proteome</keyword>
<proteinExistence type="inferred from homology"/>
<evidence type="ECO:0000313" key="4">
    <source>
        <dbReference type="Proteomes" id="UP000234882"/>
    </source>
</evidence>
<dbReference type="GO" id="GO:0006635">
    <property type="term" value="P:fatty acid beta-oxidation"/>
    <property type="evidence" value="ECO:0007669"/>
    <property type="project" value="TreeGrafter"/>
</dbReference>
<dbReference type="InterPro" id="IPR029045">
    <property type="entry name" value="ClpP/crotonase-like_dom_sf"/>
</dbReference>
<organism evidence="3 4">
    <name type="scientific">Paracoccus jeotgali</name>
    <dbReference type="NCBI Taxonomy" id="2065379"/>
    <lineage>
        <taxon>Bacteria</taxon>
        <taxon>Pseudomonadati</taxon>
        <taxon>Pseudomonadota</taxon>
        <taxon>Alphaproteobacteria</taxon>
        <taxon>Rhodobacterales</taxon>
        <taxon>Paracoccaceae</taxon>
        <taxon>Paracoccus</taxon>
    </lineage>
</organism>
<protein>
    <submittedName>
        <fullName evidence="3">Enoyl-CoA hydratase</fullName>
    </submittedName>
</protein>